<name>A0A2Z3JFM6_9DEIO</name>
<dbReference type="Pfam" id="PF01261">
    <property type="entry name" value="AP_endonuc_2"/>
    <property type="match status" value="1"/>
</dbReference>
<dbReference type="InterPro" id="IPR013022">
    <property type="entry name" value="Xyl_isomerase-like_TIM-brl"/>
</dbReference>
<dbReference type="Proteomes" id="UP000245368">
    <property type="component" value="Chromosome"/>
</dbReference>
<dbReference type="InterPro" id="IPR036237">
    <property type="entry name" value="Xyl_isomerase-like_sf"/>
</dbReference>
<dbReference type="KEGG" id="dez:DKM44_02005"/>
<sequence length="269" mass="30237">MKTVFNTASFAFRQVDYRATGDWGQACRTSREHFSPVETLAERFDAMLAEIDDLGYKQLELWHFHLHQKWWTPEHVDIVLGLLKQRQMTLVSYCGGFGDDLPEVERTLNLVNALGIPLLAGATGVFRTQRAELVARLKAHGVRLGRENHPEKTPQEILDLTGPDEGGCIGITVDTGWLGTQNYPADQALRELGERVYHVHLKDVFHAGPPHETCGFGQGVVPLESCVQALKDMNYPGFISVEHEPEQFDPRPDLKEARIKLEGWLGGWA</sequence>
<dbReference type="RefSeq" id="WP_109824980.1">
    <property type="nucleotide sequence ID" value="NZ_CP029494.1"/>
</dbReference>
<keyword evidence="2" id="KW-0413">Isomerase</keyword>
<evidence type="ECO:0000313" key="2">
    <source>
        <dbReference type="EMBL" id="AWN22160.1"/>
    </source>
</evidence>
<dbReference type="SUPFAM" id="SSF51658">
    <property type="entry name" value="Xylose isomerase-like"/>
    <property type="match status" value="1"/>
</dbReference>
<protein>
    <submittedName>
        <fullName evidence="2">Sugar phosphate isomerase/epimerase</fullName>
    </submittedName>
</protein>
<gene>
    <name evidence="2" type="ORF">DKM44_02005</name>
</gene>
<organism evidence="2 3">
    <name type="scientific">Deinococcus irradiatisoli</name>
    <dbReference type="NCBI Taxonomy" id="2202254"/>
    <lineage>
        <taxon>Bacteria</taxon>
        <taxon>Thermotogati</taxon>
        <taxon>Deinococcota</taxon>
        <taxon>Deinococci</taxon>
        <taxon>Deinococcales</taxon>
        <taxon>Deinococcaceae</taxon>
        <taxon>Deinococcus</taxon>
    </lineage>
</organism>
<dbReference type="OrthoDB" id="3185623at2"/>
<accession>A0A2Z3JFM6</accession>
<dbReference type="GO" id="GO:0016853">
    <property type="term" value="F:isomerase activity"/>
    <property type="evidence" value="ECO:0007669"/>
    <property type="project" value="UniProtKB-KW"/>
</dbReference>
<keyword evidence="3" id="KW-1185">Reference proteome</keyword>
<evidence type="ECO:0000313" key="3">
    <source>
        <dbReference type="Proteomes" id="UP000245368"/>
    </source>
</evidence>
<proteinExistence type="predicted"/>
<dbReference type="AlphaFoldDB" id="A0A2Z3JFM6"/>
<dbReference type="Gene3D" id="3.20.20.150">
    <property type="entry name" value="Divalent-metal-dependent TIM barrel enzymes"/>
    <property type="match status" value="1"/>
</dbReference>
<dbReference type="InterPro" id="IPR050312">
    <property type="entry name" value="IolE/XylAMocC-like"/>
</dbReference>
<reference evidence="2 3" key="1">
    <citation type="submission" date="2018-05" db="EMBL/GenBank/DDBJ databases">
        <title>Complete Genome Sequence of Deinococcus sp. strain 17bor-2.</title>
        <authorList>
            <person name="Srinivasan S."/>
        </authorList>
    </citation>
    <scope>NUCLEOTIDE SEQUENCE [LARGE SCALE GENOMIC DNA]</scope>
    <source>
        <strain evidence="2 3">17bor-2</strain>
    </source>
</reference>
<dbReference type="PANTHER" id="PTHR12110">
    <property type="entry name" value="HYDROXYPYRUVATE ISOMERASE"/>
    <property type="match status" value="1"/>
</dbReference>
<feature type="domain" description="Xylose isomerase-like TIM barrel" evidence="1">
    <location>
        <begin position="49"/>
        <end position="256"/>
    </location>
</feature>
<evidence type="ECO:0000259" key="1">
    <source>
        <dbReference type="Pfam" id="PF01261"/>
    </source>
</evidence>
<dbReference type="EMBL" id="CP029494">
    <property type="protein sequence ID" value="AWN22160.1"/>
    <property type="molecule type" value="Genomic_DNA"/>
</dbReference>